<dbReference type="EMBL" id="BSPL01000027">
    <property type="protein sequence ID" value="GLS73511.1"/>
    <property type="molecule type" value="Genomic_DNA"/>
</dbReference>
<dbReference type="AlphaFoldDB" id="A0AA37WUE5"/>
<keyword evidence="1" id="KW-0472">Membrane</keyword>
<proteinExistence type="predicted"/>
<evidence type="ECO:0000256" key="1">
    <source>
        <dbReference type="SAM" id="Phobius"/>
    </source>
</evidence>
<gene>
    <name evidence="2" type="ORF">GCM10007890_55260</name>
</gene>
<keyword evidence="3" id="KW-1185">Reference proteome</keyword>
<evidence type="ECO:0000313" key="3">
    <source>
        <dbReference type="Proteomes" id="UP001157440"/>
    </source>
</evidence>
<keyword evidence="1" id="KW-1133">Transmembrane helix</keyword>
<feature type="transmembrane region" description="Helical" evidence="1">
    <location>
        <begin position="22"/>
        <end position="42"/>
    </location>
</feature>
<reference evidence="3" key="1">
    <citation type="journal article" date="2019" name="Int. J. Syst. Evol. Microbiol.">
        <title>The Global Catalogue of Microorganisms (GCM) 10K type strain sequencing project: providing services to taxonomists for standard genome sequencing and annotation.</title>
        <authorList>
            <consortium name="The Broad Institute Genomics Platform"/>
            <consortium name="The Broad Institute Genome Sequencing Center for Infectious Disease"/>
            <person name="Wu L."/>
            <person name="Ma J."/>
        </authorList>
    </citation>
    <scope>NUCLEOTIDE SEQUENCE [LARGE SCALE GENOMIC DNA]</scope>
    <source>
        <strain evidence="3">NBRC 103632</strain>
    </source>
</reference>
<dbReference type="Proteomes" id="UP001157440">
    <property type="component" value="Unassembled WGS sequence"/>
</dbReference>
<protein>
    <submittedName>
        <fullName evidence="2">Uncharacterized protein</fullName>
    </submittedName>
</protein>
<name>A0AA37WUE5_9HYPH</name>
<keyword evidence="1" id="KW-0812">Transmembrane</keyword>
<accession>A0AA37WUE5</accession>
<sequence length="44" mass="4805">MTMPDEVAAADAIDTVPDEQSLLLLFGLVSIEFVALLGLLVWMR</sequence>
<evidence type="ECO:0000313" key="2">
    <source>
        <dbReference type="EMBL" id="GLS73511.1"/>
    </source>
</evidence>
<organism evidence="2 3">
    <name type="scientific">Methylobacterium tardum</name>
    <dbReference type="NCBI Taxonomy" id="374432"/>
    <lineage>
        <taxon>Bacteria</taxon>
        <taxon>Pseudomonadati</taxon>
        <taxon>Pseudomonadota</taxon>
        <taxon>Alphaproteobacteria</taxon>
        <taxon>Hyphomicrobiales</taxon>
        <taxon>Methylobacteriaceae</taxon>
        <taxon>Methylobacterium</taxon>
    </lineage>
</organism>
<dbReference type="RefSeq" id="WP_283214905.1">
    <property type="nucleotide sequence ID" value="NZ_BPQZ01000036.1"/>
</dbReference>
<comment type="caution">
    <text evidence="2">The sequence shown here is derived from an EMBL/GenBank/DDBJ whole genome shotgun (WGS) entry which is preliminary data.</text>
</comment>